<reference evidence="2 3" key="2">
    <citation type="submission" date="2023-11" db="EMBL/GenBank/DDBJ databases">
        <authorList>
            <person name="Lara A.C."/>
            <person name="Chronakova A."/>
        </authorList>
    </citation>
    <scope>NUCLEOTIDE SEQUENCE [LARGE SCALE GENOMIC DNA]</scope>
    <source>
        <strain evidence="2 3">BCCO 10_0061</strain>
    </source>
</reference>
<keyword evidence="3" id="KW-1185">Reference proteome</keyword>
<protein>
    <recommendedName>
        <fullName evidence="4">PH domain-containing protein</fullName>
    </recommendedName>
</protein>
<comment type="caution">
    <text evidence="2">The sequence shown here is derived from an EMBL/GenBank/DDBJ whole genome shotgun (WGS) entry which is preliminary data.</text>
</comment>
<name>A0ABU4VA07_9PSEU</name>
<dbReference type="EMBL" id="JAXAVU010000016">
    <property type="protein sequence ID" value="MDX8148627.1"/>
    <property type="molecule type" value="Genomic_DNA"/>
</dbReference>
<evidence type="ECO:0008006" key="4">
    <source>
        <dbReference type="Google" id="ProtNLM"/>
    </source>
</evidence>
<evidence type="ECO:0000313" key="3">
    <source>
        <dbReference type="Proteomes" id="UP001285352"/>
    </source>
</evidence>
<reference evidence="2 3" key="1">
    <citation type="submission" date="2023-11" db="EMBL/GenBank/DDBJ databases">
        <title>Lentzea sokolovensis, sp. nov., Lentzea kristufkii, sp. nov., and Lentzea miocenensis, sp. nov., rare actinobacteria from Sokolov Coal Basin, Miocene lacustrine sediment, Czech Republic.</title>
        <authorList>
            <person name="Lara A."/>
            <person name="Kotroba L."/>
            <person name="Nouioui I."/>
            <person name="Neumann-Schaal M."/>
            <person name="Mast Y."/>
            <person name="Chronakova A."/>
        </authorList>
    </citation>
    <scope>NUCLEOTIDE SEQUENCE [LARGE SCALE GENOMIC DNA]</scope>
    <source>
        <strain evidence="2 3">BCCO 10_0061</strain>
    </source>
</reference>
<feature type="transmembrane region" description="Helical" evidence="1">
    <location>
        <begin position="196"/>
        <end position="221"/>
    </location>
</feature>
<feature type="transmembrane region" description="Helical" evidence="1">
    <location>
        <begin position="45"/>
        <end position="66"/>
    </location>
</feature>
<accession>A0ABU4VA07</accession>
<sequence length="225" mass="23735">MGTLQSTHPVDTSRRRVLGRVTLVIALVSAALLALMFVLDLGGAQYGLIFAAFPFLLAAPASVVLLRKAGKPEVIELYEDGIAHVFGGVRRSWAWDEVKAIDVAERGEYSYTGSDLDCTVRFADGNLLHFSGLTENSRAIVAALGTHCKDATREPVRKKHKGRAAAILGTITLVGGGVATWAVLAVPETAEGGDQFGLAMLAVACAVPAVISLILLISVLVTGRR</sequence>
<feature type="transmembrane region" description="Helical" evidence="1">
    <location>
        <begin position="164"/>
        <end position="184"/>
    </location>
</feature>
<evidence type="ECO:0000256" key="1">
    <source>
        <dbReference type="SAM" id="Phobius"/>
    </source>
</evidence>
<keyword evidence="1" id="KW-0812">Transmembrane</keyword>
<dbReference type="RefSeq" id="WP_319980610.1">
    <property type="nucleotide sequence ID" value="NZ_JAXAVU010000016.1"/>
</dbReference>
<gene>
    <name evidence="2" type="ORF">SK854_41380</name>
</gene>
<organism evidence="2 3">
    <name type="scientific">Lentzea sokolovensis</name>
    <dbReference type="NCBI Taxonomy" id="3095429"/>
    <lineage>
        <taxon>Bacteria</taxon>
        <taxon>Bacillati</taxon>
        <taxon>Actinomycetota</taxon>
        <taxon>Actinomycetes</taxon>
        <taxon>Pseudonocardiales</taxon>
        <taxon>Pseudonocardiaceae</taxon>
        <taxon>Lentzea</taxon>
    </lineage>
</organism>
<feature type="transmembrane region" description="Helical" evidence="1">
    <location>
        <begin position="21"/>
        <end position="39"/>
    </location>
</feature>
<dbReference type="Proteomes" id="UP001285352">
    <property type="component" value="Unassembled WGS sequence"/>
</dbReference>
<keyword evidence="1" id="KW-1133">Transmembrane helix</keyword>
<evidence type="ECO:0000313" key="2">
    <source>
        <dbReference type="EMBL" id="MDX8148627.1"/>
    </source>
</evidence>
<proteinExistence type="predicted"/>
<keyword evidence="1" id="KW-0472">Membrane</keyword>